<reference evidence="2" key="1">
    <citation type="journal article" date="2017" name="Front. Plant Sci.">
        <title>Climate Clever Clovers: New Paradigm to Reduce the Environmental Footprint of Ruminants by Breeding Low Methanogenic Forages Utilizing Haplotype Variation.</title>
        <authorList>
            <person name="Kaur P."/>
            <person name="Appels R."/>
            <person name="Bayer P.E."/>
            <person name="Keeble-Gagnere G."/>
            <person name="Wang J."/>
            <person name="Hirakawa H."/>
            <person name="Shirasawa K."/>
            <person name="Vercoe P."/>
            <person name="Stefanova K."/>
            <person name="Durmic Z."/>
            <person name="Nichols P."/>
            <person name="Revell C."/>
            <person name="Isobe S.N."/>
            <person name="Edwards D."/>
            <person name="Erskine W."/>
        </authorList>
    </citation>
    <scope>NUCLEOTIDE SEQUENCE [LARGE SCALE GENOMIC DNA]</scope>
    <source>
        <strain evidence="2">cv. Daliak</strain>
    </source>
</reference>
<dbReference type="Gene3D" id="3.30.160.20">
    <property type="match status" value="1"/>
</dbReference>
<gene>
    <name evidence="1" type="ORF">TSUD_55360</name>
</gene>
<dbReference type="Proteomes" id="UP000242715">
    <property type="component" value="Unassembled WGS sequence"/>
</dbReference>
<dbReference type="AlphaFoldDB" id="A0A2Z6MQC1"/>
<dbReference type="OrthoDB" id="5988181at2759"/>
<evidence type="ECO:0000313" key="1">
    <source>
        <dbReference type="EMBL" id="GAU27382.1"/>
    </source>
</evidence>
<dbReference type="SUPFAM" id="SSF54768">
    <property type="entry name" value="dsRNA-binding domain-like"/>
    <property type="match status" value="1"/>
</dbReference>
<sequence>MASSSAPQSQAARNFKNDLIDFTLKSKMKEPVFRSRDVGKGRVPEFISHVTVDGLDFVTPQTFLQRKAADQEVCKIALEHFIKKPKEVLFCCQDNMSSLPERLLKIQKETRVTLNLPRPS</sequence>
<dbReference type="EMBL" id="DF973352">
    <property type="protein sequence ID" value="GAU27382.1"/>
    <property type="molecule type" value="Genomic_DNA"/>
</dbReference>
<accession>A0A2Z6MQC1</accession>
<organism evidence="1 2">
    <name type="scientific">Trifolium subterraneum</name>
    <name type="common">Subterranean clover</name>
    <dbReference type="NCBI Taxonomy" id="3900"/>
    <lineage>
        <taxon>Eukaryota</taxon>
        <taxon>Viridiplantae</taxon>
        <taxon>Streptophyta</taxon>
        <taxon>Embryophyta</taxon>
        <taxon>Tracheophyta</taxon>
        <taxon>Spermatophyta</taxon>
        <taxon>Magnoliopsida</taxon>
        <taxon>eudicotyledons</taxon>
        <taxon>Gunneridae</taxon>
        <taxon>Pentapetalae</taxon>
        <taxon>rosids</taxon>
        <taxon>fabids</taxon>
        <taxon>Fabales</taxon>
        <taxon>Fabaceae</taxon>
        <taxon>Papilionoideae</taxon>
        <taxon>50 kb inversion clade</taxon>
        <taxon>NPAAA clade</taxon>
        <taxon>Hologalegina</taxon>
        <taxon>IRL clade</taxon>
        <taxon>Trifolieae</taxon>
        <taxon>Trifolium</taxon>
    </lineage>
</organism>
<protein>
    <submittedName>
        <fullName evidence="1">Uncharacterized protein</fullName>
    </submittedName>
</protein>
<proteinExistence type="predicted"/>
<keyword evidence="2" id="KW-1185">Reference proteome</keyword>
<name>A0A2Z6MQC1_TRISU</name>
<evidence type="ECO:0000313" key="2">
    <source>
        <dbReference type="Proteomes" id="UP000242715"/>
    </source>
</evidence>